<keyword evidence="2 7" id="KW-0813">Transport</keyword>
<sequence length="97" mass="10698">MSQNATVNIDIKLGVNKFHVDEGHPHIILAANPDINEFRKLMKACPAGLYKQDDAGNIHFDSAGCLECGTCRVLCGNTILKQWQYPAGTFGIDFRYG</sequence>
<comment type="function">
    <text evidence="7">Could be a 3Fe-4S cluster-containing protein.</text>
</comment>
<evidence type="ECO:0000256" key="7">
    <source>
        <dbReference type="PIRNR" id="PIRNR036548"/>
    </source>
</evidence>
<dbReference type="Gene3D" id="3.30.70.20">
    <property type="match status" value="1"/>
</dbReference>
<gene>
    <name evidence="8" type="ORF">WRSd3_01715</name>
</gene>
<dbReference type="AlphaFoldDB" id="A0A090NI34"/>
<dbReference type="Proteomes" id="UP000017944">
    <property type="component" value="Unassembled WGS sequence"/>
</dbReference>
<dbReference type="PATRIC" id="fig|1401327.3.peg.1593"/>
<dbReference type="PANTHER" id="PTHR43082:SF3">
    <property type="entry name" value="FERREDOXIN-LIKE PROTEIN YDIT"/>
    <property type="match status" value="1"/>
</dbReference>
<evidence type="ECO:0000256" key="3">
    <source>
        <dbReference type="ARBA" id="ARBA00022723"/>
    </source>
</evidence>
<reference evidence="8 9" key="1">
    <citation type="submission" date="2013-10" db="EMBL/GenBank/DDBJ databases">
        <title>Draft genomes and the virulence plasmids of Sd1617 vaccine constructs: WRSd3 and WRSd5.</title>
        <authorList>
            <person name="Aksomboon Vongsawan A."/>
            <person name="Venkatesan M.M."/>
            <person name="Vaisvil B."/>
            <person name="Emel G."/>
            <person name="Kepatral V."/>
            <person name="Sethabutr O."/>
            <person name="Serichantalergs O."/>
            <person name="Mason C."/>
        </authorList>
    </citation>
    <scope>NUCLEOTIDE SEQUENCE [LARGE SCALE GENOMIC DNA]</scope>
    <source>
        <strain evidence="8 9">WRSd3</strain>
    </source>
</reference>
<accession>A0A090NI34</accession>
<proteinExistence type="inferred from homology"/>
<keyword evidence="5 7" id="KW-0408">Iron</keyword>
<dbReference type="GO" id="GO:0051536">
    <property type="term" value="F:iron-sulfur cluster binding"/>
    <property type="evidence" value="ECO:0007669"/>
    <property type="project" value="UniProtKB-KW"/>
</dbReference>
<keyword evidence="4 7" id="KW-0249">Electron transport</keyword>
<dbReference type="InterPro" id="IPR012206">
    <property type="entry name" value="Fd_FixX"/>
</dbReference>
<evidence type="ECO:0000256" key="2">
    <source>
        <dbReference type="ARBA" id="ARBA00022448"/>
    </source>
</evidence>
<evidence type="ECO:0000313" key="8">
    <source>
        <dbReference type="EMBL" id="ESU80007.1"/>
    </source>
</evidence>
<evidence type="ECO:0000256" key="5">
    <source>
        <dbReference type="ARBA" id="ARBA00023004"/>
    </source>
</evidence>
<protein>
    <recommendedName>
        <fullName evidence="7">Ferredoxin-like protein</fullName>
    </recommendedName>
</protein>
<dbReference type="GO" id="GO:0005506">
    <property type="term" value="F:iron ion binding"/>
    <property type="evidence" value="ECO:0007669"/>
    <property type="project" value="UniProtKB-UniRule"/>
</dbReference>
<dbReference type="InterPro" id="IPR017900">
    <property type="entry name" value="4Fe4S_Fe_S_CS"/>
</dbReference>
<dbReference type="PROSITE" id="PS00198">
    <property type="entry name" value="4FE4S_FER_1"/>
    <property type="match status" value="1"/>
</dbReference>
<comment type="similarity">
    <text evidence="1">Belongs to the bacterial-type ferredoxin family. FixX subfamily.</text>
</comment>
<evidence type="ECO:0000256" key="1">
    <source>
        <dbReference type="ARBA" id="ARBA00006327"/>
    </source>
</evidence>
<dbReference type="RefSeq" id="WP_000081064.1">
    <property type="nucleotide sequence ID" value="NZ_AXUT01000126.1"/>
</dbReference>
<evidence type="ECO:0000313" key="9">
    <source>
        <dbReference type="Proteomes" id="UP000017944"/>
    </source>
</evidence>
<comment type="caution">
    <text evidence="8">The sequence shown here is derived from an EMBL/GenBank/DDBJ whole genome shotgun (WGS) entry which is preliminary data.</text>
</comment>
<dbReference type="EMBL" id="AXUT01000126">
    <property type="protein sequence ID" value="ESU80007.1"/>
    <property type="molecule type" value="Genomic_DNA"/>
</dbReference>
<organism evidence="8 9">
    <name type="scientific">Shigella dysenteriae WRSd3</name>
    <dbReference type="NCBI Taxonomy" id="1401327"/>
    <lineage>
        <taxon>Bacteria</taxon>
        <taxon>Pseudomonadati</taxon>
        <taxon>Pseudomonadota</taxon>
        <taxon>Gammaproteobacteria</taxon>
        <taxon>Enterobacterales</taxon>
        <taxon>Enterobacteriaceae</taxon>
        <taxon>Shigella</taxon>
    </lineage>
</organism>
<dbReference type="SUPFAM" id="SSF54862">
    <property type="entry name" value="4Fe-4S ferredoxins"/>
    <property type="match status" value="1"/>
</dbReference>
<evidence type="ECO:0000256" key="6">
    <source>
        <dbReference type="ARBA" id="ARBA00023014"/>
    </source>
</evidence>
<evidence type="ECO:0000256" key="4">
    <source>
        <dbReference type="ARBA" id="ARBA00022982"/>
    </source>
</evidence>
<keyword evidence="6 7" id="KW-0411">Iron-sulfur</keyword>
<name>A0A090NI34_SHIDY</name>
<dbReference type="PANTHER" id="PTHR43082">
    <property type="entry name" value="FERREDOXIN-LIKE"/>
    <property type="match status" value="1"/>
</dbReference>
<keyword evidence="3 7" id="KW-0479">Metal-binding</keyword>
<dbReference type="PIRSF" id="PIRSF036548">
    <property type="entry name" value="Fdx_FixX"/>
    <property type="match status" value="1"/>
</dbReference>